<protein>
    <recommendedName>
        <fullName evidence="4">Secreted protein</fullName>
    </recommendedName>
</protein>
<organism evidence="2 3">
    <name type="scientific">Trichuris suis</name>
    <name type="common">pig whipworm</name>
    <dbReference type="NCBI Taxonomy" id="68888"/>
    <lineage>
        <taxon>Eukaryota</taxon>
        <taxon>Metazoa</taxon>
        <taxon>Ecdysozoa</taxon>
        <taxon>Nematoda</taxon>
        <taxon>Enoplea</taxon>
        <taxon>Dorylaimia</taxon>
        <taxon>Trichinellida</taxon>
        <taxon>Trichuridae</taxon>
        <taxon>Trichuris</taxon>
    </lineage>
</organism>
<keyword evidence="1" id="KW-0732">Signal</keyword>
<sequence>MTLLSRSSWSRHQFLWLLTMCSYELTVMHWVPVGSSFAMCSYELTVMHWVPVGSRVPGAGWLIGSLVSRREGGAGCSPIRLAVVVE</sequence>
<feature type="chain" id="PRO_5001794697" description="Secreted protein" evidence="1">
    <location>
        <begin position="29"/>
        <end position="86"/>
    </location>
</feature>
<reference evidence="2 3" key="1">
    <citation type="journal article" date="2014" name="Nat. Genet.">
        <title>Genome and transcriptome of the porcine whipworm Trichuris suis.</title>
        <authorList>
            <person name="Jex A.R."/>
            <person name="Nejsum P."/>
            <person name="Schwarz E.M."/>
            <person name="Hu L."/>
            <person name="Young N.D."/>
            <person name="Hall R.S."/>
            <person name="Korhonen P.K."/>
            <person name="Liao S."/>
            <person name="Thamsborg S."/>
            <person name="Xia J."/>
            <person name="Xu P."/>
            <person name="Wang S."/>
            <person name="Scheerlinck J.P."/>
            <person name="Hofmann A."/>
            <person name="Sternberg P.W."/>
            <person name="Wang J."/>
            <person name="Gasser R.B."/>
        </authorList>
    </citation>
    <scope>NUCLEOTIDE SEQUENCE [LARGE SCALE GENOMIC DNA]</scope>
    <source>
        <strain evidence="2">DCEP-RM93M</strain>
    </source>
</reference>
<proteinExistence type="predicted"/>
<dbReference type="EMBL" id="KL363587">
    <property type="protein sequence ID" value="KFD45277.1"/>
    <property type="molecule type" value="Genomic_DNA"/>
</dbReference>
<name>A0A085LJY1_9BILA</name>
<keyword evidence="3" id="KW-1185">Reference proteome</keyword>
<gene>
    <name evidence="2" type="ORF">M513_13846</name>
</gene>
<evidence type="ECO:0000256" key="1">
    <source>
        <dbReference type="SAM" id="SignalP"/>
    </source>
</evidence>
<evidence type="ECO:0008006" key="4">
    <source>
        <dbReference type="Google" id="ProtNLM"/>
    </source>
</evidence>
<evidence type="ECO:0000313" key="2">
    <source>
        <dbReference type="EMBL" id="KFD45277.1"/>
    </source>
</evidence>
<feature type="signal peptide" evidence="1">
    <location>
        <begin position="1"/>
        <end position="28"/>
    </location>
</feature>
<accession>A0A085LJY1</accession>
<evidence type="ECO:0000313" key="3">
    <source>
        <dbReference type="Proteomes" id="UP000030764"/>
    </source>
</evidence>
<dbReference type="AlphaFoldDB" id="A0A085LJY1"/>
<dbReference type="Proteomes" id="UP000030764">
    <property type="component" value="Unassembled WGS sequence"/>
</dbReference>